<gene>
    <name evidence="1" type="ORF">HPB48_022611</name>
</gene>
<dbReference type="EMBL" id="JABSTR010000008">
    <property type="protein sequence ID" value="KAH9377581.1"/>
    <property type="molecule type" value="Genomic_DNA"/>
</dbReference>
<protein>
    <submittedName>
        <fullName evidence="1">Uncharacterized protein</fullName>
    </submittedName>
</protein>
<reference evidence="1 2" key="1">
    <citation type="journal article" date="2020" name="Cell">
        <title>Large-Scale Comparative Analyses of Tick Genomes Elucidate Their Genetic Diversity and Vector Capacities.</title>
        <authorList>
            <consortium name="Tick Genome and Microbiome Consortium (TIGMIC)"/>
            <person name="Jia N."/>
            <person name="Wang J."/>
            <person name="Shi W."/>
            <person name="Du L."/>
            <person name="Sun Y."/>
            <person name="Zhan W."/>
            <person name="Jiang J.F."/>
            <person name="Wang Q."/>
            <person name="Zhang B."/>
            <person name="Ji P."/>
            <person name="Bell-Sakyi L."/>
            <person name="Cui X.M."/>
            <person name="Yuan T.T."/>
            <person name="Jiang B.G."/>
            <person name="Yang W.F."/>
            <person name="Lam T.T."/>
            <person name="Chang Q.C."/>
            <person name="Ding S.J."/>
            <person name="Wang X.J."/>
            <person name="Zhu J.G."/>
            <person name="Ruan X.D."/>
            <person name="Zhao L."/>
            <person name="Wei J.T."/>
            <person name="Ye R.Z."/>
            <person name="Que T.C."/>
            <person name="Du C.H."/>
            <person name="Zhou Y.H."/>
            <person name="Cheng J.X."/>
            <person name="Dai P.F."/>
            <person name="Guo W.B."/>
            <person name="Han X.H."/>
            <person name="Huang E.J."/>
            <person name="Li L.F."/>
            <person name="Wei W."/>
            <person name="Gao Y.C."/>
            <person name="Liu J.Z."/>
            <person name="Shao H.Z."/>
            <person name="Wang X."/>
            <person name="Wang C.C."/>
            <person name="Yang T.C."/>
            <person name="Huo Q.B."/>
            <person name="Li W."/>
            <person name="Chen H.Y."/>
            <person name="Chen S.E."/>
            <person name="Zhou L.G."/>
            <person name="Ni X.B."/>
            <person name="Tian J.H."/>
            <person name="Sheng Y."/>
            <person name="Liu T."/>
            <person name="Pan Y.S."/>
            <person name="Xia L.Y."/>
            <person name="Li J."/>
            <person name="Zhao F."/>
            <person name="Cao W.C."/>
        </authorList>
    </citation>
    <scope>NUCLEOTIDE SEQUENCE [LARGE SCALE GENOMIC DNA]</scope>
    <source>
        <strain evidence="1">HaeL-2018</strain>
    </source>
</reference>
<accession>A0A9J6GPL7</accession>
<sequence length="144" mass="16393">MVFHSEFLPFSVFSDRCRDLIFARGGKPKKVRKDSERAPVCSRPLASRRSSADVHGAKLVVPLLCFFVQYQAKERRFQQRGEADKRRGRSIEQLLLANYFMMTTVAVHSLGRWRGCVGASRGTTGGLRRHCLTWVKPILSIALR</sequence>
<dbReference type="Proteomes" id="UP000821853">
    <property type="component" value="Unassembled WGS sequence"/>
</dbReference>
<keyword evidence="2" id="KW-1185">Reference proteome</keyword>
<comment type="caution">
    <text evidence="1">The sequence shown here is derived from an EMBL/GenBank/DDBJ whole genome shotgun (WGS) entry which is preliminary data.</text>
</comment>
<evidence type="ECO:0000313" key="1">
    <source>
        <dbReference type="EMBL" id="KAH9377581.1"/>
    </source>
</evidence>
<name>A0A9J6GPL7_HAELO</name>
<dbReference type="VEuPathDB" id="VectorBase:HLOH_045694"/>
<dbReference type="AlphaFoldDB" id="A0A9J6GPL7"/>
<organism evidence="1 2">
    <name type="scientific">Haemaphysalis longicornis</name>
    <name type="common">Bush tick</name>
    <dbReference type="NCBI Taxonomy" id="44386"/>
    <lineage>
        <taxon>Eukaryota</taxon>
        <taxon>Metazoa</taxon>
        <taxon>Ecdysozoa</taxon>
        <taxon>Arthropoda</taxon>
        <taxon>Chelicerata</taxon>
        <taxon>Arachnida</taxon>
        <taxon>Acari</taxon>
        <taxon>Parasitiformes</taxon>
        <taxon>Ixodida</taxon>
        <taxon>Ixodoidea</taxon>
        <taxon>Ixodidae</taxon>
        <taxon>Haemaphysalinae</taxon>
        <taxon>Haemaphysalis</taxon>
    </lineage>
</organism>
<proteinExistence type="predicted"/>
<evidence type="ECO:0000313" key="2">
    <source>
        <dbReference type="Proteomes" id="UP000821853"/>
    </source>
</evidence>